<dbReference type="InterPro" id="IPR036962">
    <property type="entry name" value="Glyco_hydro_3_N_sf"/>
</dbReference>
<dbReference type="SMART" id="SM01217">
    <property type="entry name" value="Fn3_like"/>
    <property type="match status" value="1"/>
</dbReference>
<dbReference type="AlphaFoldDB" id="A0A830E9G3"/>
<dbReference type="Proteomes" id="UP000646833">
    <property type="component" value="Unassembled WGS sequence"/>
</dbReference>
<evidence type="ECO:0000256" key="3">
    <source>
        <dbReference type="SAM" id="MobiDB-lite"/>
    </source>
</evidence>
<feature type="domain" description="Fibronectin type III-like" evidence="4">
    <location>
        <begin position="633"/>
        <end position="703"/>
    </location>
</feature>
<dbReference type="Pfam" id="PF14310">
    <property type="entry name" value="Fn3-like"/>
    <property type="match status" value="1"/>
</dbReference>
<protein>
    <submittedName>
        <fullName evidence="5">Glycosyl hydrolase</fullName>
    </submittedName>
</protein>
<evidence type="ECO:0000256" key="2">
    <source>
        <dbReference type="ARBA" id="ARBA00022801"/>
    </source>
</evidence>
<feature type="compositionally biased region" description="Acidic residues" evidence="3">
    <location>
        <begin position="421"/>
        <end position="437"/>
    </location>
</feature>
<keyword evidence="2 5" id="KW-0378">Hydrolase</keyword>
<dbReference type="InterPro" id="IPR050288">
    <property type="entry name" value="Cellulose_deg_GH3"/>
</dbReference>
<proteinExistence type="inferred from homology"/>
<dbReference type="Gene3D" id="2.60.40.10">
    <property type="entry name" value="Immunoglobulins"/>
    <property type="match status" value="1"/>
</dbReference>
<dbReference type="InterPro" id="IPR001764">
    <property type="entry name" value="Glyco_hydro_3_N"/>
</dbReference>
<dbReference type="GO" id="GO:0004553">
    <property type="term" value="F:hydrolase activity, hydrolyzing O-glycosyl compounds"/>
    <property type="evidence" value="ECO:0007669"/>
    <property type="project" value="InterPro"/>
</dbReference>
<dbReference type="Pfam" id="PF00933">
    <property type="entry name" value="Glyco_hydro_3"/>
    <property type="match status" value="1"/>
</dbReference>
<dbReference type="RefSeq" id="WP_188424316.1">
    <property type="nucleotide sequence ID" value="NZ_BMCI01000005.1"/>
</dbReference>
<dbReference type="PANTHER" id="PTHR42715">
    <property type="entry name" value="BETA-GLUCOSIDASE"/>
    <property type="match status" value="1"/>
</dbReference>
<accession>A0A830E9G3</accession>
<dbReference type="InterPro" id="IPR017853">
    <property type="entry name" value="GH"/>
</dbReference>
<dbReference type="Gene3D" id="3.40.50.1700">
    <property type="entry name" value="Glycoside hydrolase family 3 C-terminal domain"/>
    <property type="match status" value="1"/>
</dbReference>
<dbReference type="PRINTS" id="PR00133">
    <property type="entry name" value="GLHYDRLASE3"/>
</dbReference>
<feature type="region of interest" description="Disordered" evidence="3">
    <location>
        <begin position="421"/>
        <end position="441"/>
    </location>
</feature>
<evidence type="ECO:0000256" key="1">
    <source>
        <dbReference type="ARBA" id="ARBA00005336"/>
    </source>
</evidence>
<dbReference type="InterPro" id="IPR026891">
    <property type="entry name" value="Fn3-like"/>
</dbReference>
<evidence type="ECO:0000313" key="6">
    <source>
        <dbReference type="Proteomes" id="UP000646833"/>
    </source>
</evidence>
<evidence type="ECO:0000313" key="5">
    <source>
        <dbReference type="EMBL" id="GGC66133.1"/>
    </source>
</evidence>
<gene>
    <name evidence="5" type="ORF">GCM10007209_30250</name>
</gene>
<evidence type="ECO:0000259" key="4">
    <source>
        <dbReference type="SMART" id="SM01217"/>
    </source>
</evidence>
<dbReference type="InterPro" id="IPR013783">
    <property type="entry name" value="Ig-like_fold"/>
</dbReference>
<reference evidence="5" key="1">
    <citation type="journal article" date="2014" name="Int. J. Syst. Evol. Microbiol.">
        <title>Complete genome sequence of Corynebacterium casei LMG S-19264T (=DSM 44701T), isolated from a smear-ripened cheese.</title>
        <authorList>
            <consortium name="US DOE Joint Genome Institute (JGI-PGF)"/>
            <person name="Walter F."/>
            <person name="Albersmeier A."/>
            <person name="Kalinowski J."/>
            <person name="Ruckert C."/>
        </authorList>
    </citation>
    <scope>NUCLEOTIDE SEQUENCE</scope>
    <source>
        <strain evidence="5">CCM 7217</strain>
    </source>
</reference>
<dbReference type="SUPFAM" id="SSF52279">
    <property type="entry name" value="Beta-D-glucan exohydrolase, C-terminal domain"/>
    <property type="match status" value="1"/>
</dbReference>
<dbReference type="Gene3D" id="3.20.20.300">
    <property type="entry name" value="Glycoside hydrolase, family 3, N-terminal domain"/>
    <property type="match status" value="1"/>
</dbReference>
<dbReference type="EMBL" id="BMCI01000005">
    <property type="protein sequence ID" value="GGC66133.1"/>
    <property type="molecule type" value="Genomic_DNA"/>
</dbReference>
<organism evidence="5 6">
    <name type="scientific">Haloferax sulfurifontis</name>
    <dbReference type="NCBI Taxonomy" id="255616"/>
    <lineage>
        <taxon>Archaea</taxon>
        <taxon>Methanobacteriati</taxon>
        <taxon>Methanobacteriota</taxon>
        <taxon>Stenosarchaea group</taxon>
        <taxon>Halobacteria</taxon>
        <taxon>Halobacteriales</taxon>
        <taxon>Haloferacaceae</taxon>
        <taxon>Haloferax</taxon>
    </lineage>
</organism>
<comment type="similarity">
    <text evidence="1">Belongs to the glycosyl hydrolase 3 family.</text>
</comment>
<dbReference type="InterPro" id="IPR036881">
    <property type="entry name" value="Glyco_hydro_3_C_sf"/>
</dbReference>
<reference evidence="5" key="2">
    <citation type="submission" date="2020-09" db="EMBL/GenBank/DDBJ databases">
        <authorList>
            <person name="Sun Q."/>
            <person name="Sedlacek I."/>
        </authorList>
    </citation>
    <scope>NUCLEOTIDE SEQUENCE</scope>
    <source>
        <strain evidence="5">CCM 7217</strain>
    </source>
</reference>
<dbReference type="InterPro" id="IPR002772">
    <property type="entry name" value="Glyco_hydro_3_C"/>
</dbReference>
<dbReference type="GO" id="GO:0005975">
    <property type="term" value="P:carbohydrate metabolic process"/>
    <property type="evidence" value="ECO:0007669"/>
    <property type="project" value="InterPro"/>
</dbReference>
<name>A0A830E9G3_9EURY</name>
<sequence length="714" mass="75361">MASPDTDVSDLVDSLSLDEKCSLVHGAADPEGTATGYVPGVPRLDIPEFRLADGPLGIRIPGRSSTAFPASIAVASTFDPELARRQGVAMAREAKASGQHAVLGPGLNLVRVPNCGRNFEYYAEDPVVTADFAAAVVEGLQSEDVIATPKHYVANNQETKRLVVSAEVGERALRELYLPGFEAAVEAGAGSVMTAYNRVNGTHMSDHRRLVTEVLKDEWSFDGYVVSDWFGTESAVGAATAGLDLEMPGISLEALHEAFGIDPDAEMLEEGDDESIPAGETTTPRFATELKAAVESGAVPADRLDDMVARILGQMARIGLLDGDWDDGGALDAPEHRDLAETLAARGTVLLKNDDGALPLSDDADVALVGPGVAEAMLGGGGSSEVTPAREVSALAGIRARTDGSVVFEPGVERVVTPSFFDDESADAAGDDEDAGDDFPGGKTPDIDAAVDCAREADVAVVVVRDATTEGADRETLRLPGEQDELVEAVADAADRTVVVVQSGGPVELPWRDSVDAVVESWYPGQADGDALASVLYGDADPSGRLPVTFAPEESYPTASEERFPGVDDEAQYDEGVFVGYRHFDTADADDEPTYPFGHGLSYATFEYGEAEARGDDAVAVEVTNASDRDGREVVQAYVRPPTVAGVERPTRELAGYAAVELPAGETETVVLSLSEHAFRRYDDSEGWTVDAGDYAVEVGRSSRDVRAETTVSR</sequence>
<dbReference type="PANTHER" id="PTHR42715:SF10">
    <property type="entry name" value="BETA-GLUCOSIDASE"/>
    <property type="match status" value="1"/>
</dbReference>
<dbReference type="SUPFAM" id="SSF51445">
    <property type="entry name" value="(Trans)glycosidases"/>
    <property type="match status" value="1"/>
</dbReference>
<dbReference type="Pfam" id="PF01915">
    <property type="entry name" value="Glyco_hydro_3_C"/>
    <property type="match status" value="1"/>
</dbReference>
<comment type="caution">
    <text evidence="5">The sequence shown here is derived from an EMBL/GenBank/DDBJ whole genome shotgun (WGS) entry which is preliminary data.</text>
</comment>